<dbReference type="GO" id="GO:0043190">
    <property type="term" value="C:ATP-binding cassette (ABC) transporter complex"/>
    <property type="evidence" value="ECO:0007669"/>
    <property type="project" value="InterPro"/>
</dbReference>
<dbReference type="GO" id="GO:0016887">
    <property type="term" value="F:ATP hydrolysis activity"/>
    <property type="evidence" value="ECO:0007669"/>
    <property type="project" value="InterPro"/>
</dbReference>
<dbReference type="PANTHER" id="PTHR42781">
    <property type="entry name" value="SPERMIDINE/PUTRESCINE IMPORT ATP-BINDING PROTEIN POTA"/>
    <property type="match status" value="1"/>
</dbReference>
<evidence type="ECO:0000259" key="5">
    <source>
        <dbReference type="PROSITE" id="PS50893"/>
    </source>
</evidence>
<dbReference type="OrthoDB" id="9802264at2"/>
<keyword evidence="3" id="KW-0547">Nucleotide-binding</keyword>
<reference evidence="6 7" key="1">
    <citation type="submission" date="2017-03" db="EMBL/GenBank/DDBJ databases">
        <authorList>
            <person name="Afonso C.L."/>
            <person name="Miller P.J."/>
            <person name="Scott M.A."/>
            <person name="Spackman E."/>
            <person name="Goraichik I."/>
            <person name="Dimitrov K.M."/>
            <person name="Suarez D.L."/>
            <person name="Swayne D.E."/>
        </authorList>
    </citation>
    <scope>NUCLEOTIDE SEQUENCE [LARGE SCALE GENOMIC DNA]</scope>
    <source>
        <strain evidence="6 7">CECT 7691</strain>
    </source>
</reference>
<dbReference type="InterPro" id="IPR013611">
    <property type="entry name" value="Transp-assoc_OB_typ2"/>
</dbReference>
<evidence type="ECO:0000256" key="3">
    <source>
        <dbReference type="ARBA" id="ARBA00022741"/>
    </source>
</evidence>
<dbReference type="PROSITE" id="PS50893">
    <property type="entry name" value="ABC_TRANSPORTER_2"/>
    <property type="match status" value="1"/>
</dbReference>
<dbReference type="GO" id="GO:0005524">
    <property type="term" value="F:ATP binding"/>
    <property type="evidence" value="ECO:0007669"/>
    <property type="project" value="UniProtKB-KW"/>
</dbReference>
<dbReference type="InterPro" id="IPR008995">
    <property type="entry name" value="Mo/tungstate-bd_C_term_dom"/>
</dbReference>
<dbReference type="Proteomes" id="UP000193200">
    <property type="component" value="Unassembled WGS sequence"/>
</dbReference>
<evidence type="ECO:0000256" key="1">
    <source>
        <dbReference type="ARBA" id="ARBA00005417"/>
    </source>
</evidence>
<sequence length="362" mass="38743">MSGAAVSFRGVSKRYGPVDALADFDLEVKPGEFMTFLGPSGSGKTTALNVLAGFTHATAGEVMIDGRSVGGLPPEQRNVGMVFQSYSLFPHMNVFENVAFPLRLRGVAKAEVARRVGESLDMVRLADLGGRMPKELSGGQRQRVAFARAVVFEPPVLLMDEPLGALDLKLRQAMQLEIKRYHAQLGCTIVFVTHDQGEALALSDRIAVMGEGRIAQVDTPDRIYDYPKSRYVAEFIGKTNILTLEPGNAGAVRIVELGCDVPAQGALAEARMISVRPEKIERAAGRREGLIDFTARIDEVLFLGDLVHYSAVLPGGGALLFQEHRGPGATVLARGDTIELGFLLSDALPVSGREAAATAVGA</sequence>
<dbReference type="InParanoid" id="A0A1Y5TWU9"/>
<dbReference type="Pfam" id="PF08402">
    <property type="entry name" value="TOBE_2"/>
    <property type="match status" value="1"/>
</dbReference>
<dbReference type="PANTHER" id="PTHR42781:SF4">
    <property type="entry name" value="SPERMIDINE_PUTRESCINE IMPORT ATP-BINDING PROTEIN POTA"/>
    <property type="match status" value="1"/>
</dbReference>
<name>A0A1Y5TWU9_9PROT</name>
<keyword evidence="2" id="KW-0813">Transport</keyword>
<dbReference type="InterPro" id="IPR003439">
    <property type="entry name" value="ABC_transporter-like_ATP-bd"/>
</dbReference>
<keyword evidence="4 6" id="KW-0067">ATP-binding</keyword>
<dbReference type="SMART" id="SM00382">
    <property type="entry name" value="AAA"/>
    <property type="match status" value="1"/>
</dbReference>
<dbReference type="RefSeq" id="WP_085885264.1">
    <property type="nucleotide sequence ID" value="NZ_FWFR01000004.1"/>
</dbReference>
<dbReference type="Pfam" id="PF00005">
    <property type="entry name" value="ABC_tran"/>
    <property type="match status" value="1"/>
</dbReference>
<keyword evidence="6" id="KW-0378">Hydrolase</keyword>
<dbReference type="InterPro" id="IPR050093">
    <property type="entry name" value="ABC_SmlMolc_Importer"/>
</dbReference>
<dbReference type="SUPFAM" id="SSF50331">
    <property type="entry name" value="MOP-like"/>
    <property type="match status" value="1"/>
</dbReference>
<accession>A0A1Y5TWU9</accession>
<dbReference type="Gene3D" id="3.40.50.300">
    <property type="entry name" value="P-loop containing nucleotide triphosphate hydrolases"/>
    <property type="match status" value="1"/>
</dbReference>
<dbReference type="PROSITE" id="PS00211">
    <property type="entry name" value="ABC_TRANSPORTER_1"/>
    <property type="match status" value="1"/>
</dbReference>
<dbReference type="SUPFAM" id="SSF52540">
    <property type="entry name" value="P-loop containing nucleoside triphosphate hydrolases"/>
    <property type="match status" value="1"/>
</dbReference>
<evidence type="ECO:0000256" key="2">
    <source>
        <dbReference type="ARBA" id="ARBA00022448"/>
    </source>
</evidence>
<comment type="similarity">
    <text evidence="1">Belongs to the ABC transporter superfamily.</text>
</comment>
<dbReference type="EC" id="3.6.3.31" evidence="6"/>
<keyword evidence="7" id="KW-1185">Reference proteome</keyword>
<dbReference type="InterPro" id="IPR017871">
    <property type="entry name" value="ABC_transporter-like_CS"/>
</dbReference>
<protein>
    <submittedName>
        <fullName evidence="6">Spermidine/putrescine import ATP-binding protein PotA</fullName>
        <ecNumber evidence="6">3.6.3.31</ecNumber>
    </submittedName>
</protein>
<organism evidence="6 7">
    <name type="scientific">Oceanibacterium hippocampi</name>
    <dbReference type="NCBI Taxonomy" id="745714"/>
    <lineage>
        <taxon>Bacteria</taxon>
        <taxon>Pseudomonadati</taxon>
        <taxon>Pseudomonadota</taxon>
        <taxon>Alphaproteobacteria</taxon>
        <taxon>Sneathiellales</taxon>
        <taxon>Sneathiellaceae</taxon>
        <taxon>Oceanibacterium</taxon>
    </lineage>
</organism>
<evidence type="ECO:0000313" key="6">
    <source>
        <dbReference type="EMBL" id="SLN75681.1"/>
    </source>
</evidence>
<evidence type="ECO:0000313" key="7">
    <source>
        <dbReference type="Proteomes" id="UP000193200"/>
    </source>
</evidence>
<dbReference type="InterPro" id="IPR003593">
    <property type="entry name" value="AAA+_ATPase"/>
</dbReference>
<dbReference type="GO" id="GO:0140359">
    <property type="term" value="F:ABC-type transporter activity"/>
    <property type="evidence" value="ECO:0007669"/>
    <property type="project" value="UniProtKB-ARBA"/>
</dbReference>
<dbReference type="InterPro" id="IPR027417">
    <property type="entry name" value="P-loop_NTPase"/>
</dbReference>
<gene>
    <name evidence="6" type="primary">potA_11</name>
    <name evidence="6" type="ORF">OCH7691_03921</name>
</gene>
<dbReference type="FunFam" id="3.40.50.300:FF:000042">
    <property type="entry name" value="Maltose/maltodextrin ABC transporter, ATP-binding protein"/>
    <property type="match status" value="1"/>
</dbReference>
<feature type="domain" description="ABC transporter" evidence="5">
    <location>
        <begin position="6"/>
        <end position="236"/>
    </location>
</feature>
<proteinExistence type="inferred from homology"/>
<dbReference type="EMBL" id="FWFR01000004">
    <property type="protein sequence ID" value="SLN75681.1"/>
    <property type="molecule type" value="Genomic_DNA"/>
</dbReference>
<evidence type="ECO:0000256" key="4">
    <source>
        <dbReference type="ARBA" id="ARBA00022840"/>
    </source>
</evidence>
<dbReference type="AlphaFoldDB" id="A0A1Y5TWU9"/>